<accession>A0AAV4TZR9</accession>
<evidence type="ECO:0000313" key="2">
    <source>
        <dbReference type="Proteomes" id="UP001054945"/>
    </source>
</evidence>
<name>A0AAV4TZR9_CAEEX</name>
<dbReference type="Proteomes" id="UP001054945">
    <property type="component" value="Unassembled WGS sequence"/>
</dbReference>
<reference evidence="1 2" key="1">
    <citation type="submission" date="2021-06" db="EMBL/GenBank/DDBJ databases">
        <title>Caerostris extrusa draft genome.</title>
        <authorList>
            <person name="Kono N."/>
            <person name="Arakawa K."/>
        </authorList>
    </citation>
    <scope>NUCLEOTIDE SEQUENCE [LARGE SCALE GENOMIC DNA]</scope>
</reference>
<dbReference type="AlphaFoldDB" id="A0AAV4TZR9"/>
<dbReference type="EMBL" id="BPLR01012059">
    <property type="protein sequence ID" value="GIY51017.1"/>
    <property type="molecule type" value="Genomic_DNA"/>
</dbReference>
<gene>
    <name evidence="1" type="ORF">CEXT_459451</name>
</gene>
<protein>
    <submittedName>
        <fullName evidence="1">Uncharacterized protein</fullName>
    </submittedName>
</protein>
<proteinExistence type="predicted"/>
<keyword evidence="2" id="KW-1185">Reference proteome</keyword>
<sequence>MLIKSQSLFSPISRGGIKQVFQKSSRHSAKSTFPSPSVSLRSEEILVSIENLCLTSGFSILWKCFRKREISVSPVSSSEFYLCE</sequence>
<comment type="caution">
    <text evidence="1">The sequence shown here is derived from an EMBL/GenBank/DDBJ whole genome shotgun (WGS) entry which is preliminary data.</text>
</comment>
<organism evidence="1 2">
    <name type="scientific">Caerostris extrusa</name>
    <name type="common">Bark spider</name>
    <name type="synonym">Caerostris bankana</name>
    <dbReference type="NCBI Taxonomy" id="172846"/>
    <lineage>
        <taxon>Eukaryota</taxon>
        <taxon>Metazoa</taxon>
        <taxon>Ecdysozoa</taxon>
        <taxon>Arthropoda</taxon>
        <taxon>Chelicerata</taxon>
        <taxon>Arachnida</taxon>
        <taxon>Araneae</taxon>
        <taxon>Araneomorphae</taxon>
        <taxon>Entelegynae</taxon>
        <taxon>Araneoidea</taxon>
        <taxon>Araneidae</taxon>
        <taxon>Caerostris</taxon>
    </lineage>
</organism>
<evidence type="ECO:0000313" key="1">
    <source>
        <dbReference type="EMBL" id="GIY51017.1"/>
    </source>
</evidence>